<evidence type="ECO:0000256" key="2">
    <source>
        <dbReference type="SAM" id="Phobius"/>
    </source>
</evidence>
<feature type="compositionally biased region" description="Low complexity" evidence="1">
    <location>
        <begin position="446"/>
        <end position="462"/>
    </location>
</feature>
<dbReference type="EMBL" id="JABWGN010000028">
    <property type="protein sequence ID" value="NUW38194.1"/>
    <property type="molecule type" value="Genomic_DNA"/>
</dbReference>
<keyword evidence="2" id="KW-0472">Membrane</keyword>
<feature type="compositionally biased region" description="Polar residues" evidence="1">
    <location>
        <begin position="692"/>
        <end position="712"/>
    </location>
</feature>
<feature type="compositionally biased region" description="Low complexity" evidence="1">
    <location>
        <begin position="517"/>
        <end position="534"/>
    </location>
</feature>
<dbReference type="RefSeq" id="WP_175595637.1">
    <property type="nucleotide sequence ID" value="NZ_JABWGN010000028.1"/>
</dbReference>
<reference evidence="3 4" key="1">
    <citation type="submission" date="2020-06" db="EMBL/GenBank/DDBJ databases">
        <title>Nonomuraea sp. SMC257, a novel actinomycete isolated from soil.</title>
        <authorList>
            <person name="Chanama M."/>
        </authorList>
    </citation>
    <scope>NUCLEOTIDE SEQUENCE [LARGE SCALE GENOMIC DNA]</scope>
    <source>
        <strain evidence="3 4">SMC257</strain>
    </source>
</reference>
<feature type="compositionally biased region" description="Basic and acidic residues" evidence="1">
    <location>
        <begin position="400"/>
        <end position="411"/>
    </location>
</feature>
<keyword evidence="4" id="KW-1185">Reference proteome</keyword>
<comment type="caution">
    <text evidence="3">The sequence shown here is derived from an EMBL/GenBank/DDBJ whole genome shotgun (WGS) entry which is preliminary data.</text>
</comment>
<feature type="compositionally biased region" description="Basic and acidic residues" evidence="1">
    <location>
        <begin position="635"/>
        <end position="646"/>
    </location>
</feature>
<evidence type="ECO:0000313" key="3">
    <source>
        <dbReference type="EMBL" id="NUW38194.1"/>
    </source>
</evidence>
<sequence>MGLDLGLVPEVVKPLALPLTANAFPEGDPDAIVRQADALEALADELAGIRAEDAEPLLSQLGKLEWEGAAKEEFEKVLAALAGEGHKASSRQDKGGETLLRLLEKALREEARRLREHGVTTEHTQWMQYAALALLGLVIVRLLVWIVVNGPSVLRLIQLRTVMTRMSIQALKWRLLMNILGFGAVMGGLDLAVQGAQIPFGNREEIDGHSVLMSFLNGMLTGAMFTGVEFGLSRLATREVVYIMSRAELGVRDHIAAIGQSIYGRALVGGVSGTLGSIPGLAASDQLDPAHLFYSFVAGTAGGIGIPQSARVSFVPTPAGDLPPPPPPSGGHTWTRTAGDDAPSPPPSGGGTSPGPASRRVVEPAQVVLSGENAPSGGRPEQPIDATTPPRGDDGSAPSRTREAEVIRGEVVRTQNGPAEGPVLPTGTRPFHGAAPELPGGPSRTAEGASWGAEGASRGAGAVHDTPGHPAAAGRTAHPPNGAPGGDASGVNVSPAGHALNGATGTHTPNGAEGGHASPPATAAGRGAPAPAQGGSPGTPGHANGTGDSLLAHAQSVRDAVPLRTPYVQTAPAAPVSPLPPTDAQDGSTASQDDRREAARHGDTPRHPDAPHPADQAHPVTPRDGADAPAAPQDAPEHPRSTDPARDPALATHTQDVDSGRATEAQPVVTGRLPDSQGPGRATDGSGRATDGQGNPTGRTDQNAPGSRTGQDGTPVPIGTPHEPPATPRDTTPRNTVPRDTTPRDTAPAGTRETPPADAGDPRATPPSHAGDPNATPPATRDGAPPVGPHAGAPVHRGDGTGTGRIDQLINRDEPPPATLDPARVAFGHRVARLLEEPVPHDAFAHSLGTMAHAVTQGVNRPTGEIMAGGIRSIATHLGMPHTVDGLVRVFDEAQRQGHDPAGATDRQDLTDRLDQYRQTDPLVFPGLWLAHRDVPNVSFPVARALARMDQTLGSHPRTDLADRLTQLRSLAWDADVGFHSIDHVGRLFVDAQARGVDVQNAPGWYELVHRLRQARQHDTDLWDGLRMADEHGIGGLGDAQARALGRAGRSLHSVSPEGRLRDLAAEAGFSHAHRSFAEMLAEADAHGALPERPATRRELVDSLASFREGDGDGWDRRVMEERFPDARLDTAKAATLGRLDRVIAADAAPRPAMDPLLVLSRELGLGDSPRRLAHVAERAGRLGFDPAGAPDRATLVARLRGYMDTAPDTWARVRVSERYATQLGEPTTRALACMDRIVGPPGKAPAWVLDPLRKLAGDLGLDHSVERLAHVFREAEQRGLDPGGAADRADLVQRLSSYRRPPAEQPYHYSVTLLRVAEDALTDQLRQTAARDAAFARASLTRAGESASRLDSEHVRALEARARAWESWPAEPEVSYRENPEVFERHLAEAYERAESGEPVVPLMIEDATDGLTVPGGQFRFAREIEYTLPEALDRHRDAINQAIARDLHDAGLTLDPWVHPYHTSRDTGYYEGDNGWRLERDTTVAGELVPPPLRYTERTWQTVKLVCEIVTSHGGEATMDAGGHVHGDTAVFDHITGFYQRLLALENSTFADTTLRLLTNPEQPHHRGTVFCKPNALLSRGYADLDALVRQHRTHLHAVNLAAVTGGRTDHAEFRRPDASLDPGVIQAQTKLVLAEMALALRLADDQFPLNNGEKDLPGNHAHHRRSRDYSSYFELADLLFHREADKAQLTALFAVTRWNEGGSDPL</sequence>
<feature type="transmembrane region" description="Helical" evidence="2">
    <location>
        <begin position="175"/>
        <end position="193"/>
    </location>
</feature>
<evidence type="ECO:0000313" key="4">
    <source>
        <dbReference type="Proteomes" id="UP000586042"/>
    </source>
</evidence>
<feature type="compositionally biased region" description="Low complexity" evidence="1">
    <location>
        <begin position="783"/>
        <end position="795"/>
    </location>
</feature>
<feature type="compositionally biased region" description="Low complexity" evidence="1">
    <location>
        <begin position="613"/>
        <end position="634"/>
    </location>
</feature>
<feature type="transmembrane region" description="Helical" evidence="2">
    <location>
        <begin position="129"/>
        <end position="154"/>
    </location>
</feature>
<organism evidence="3 4">
    <name type="scientific">Nonomuraea montanisoli</name>
    <dbReference type="NCBI Taxonomy" id="2741721"/>
    <lineage>
        <taxon>Bacteria</taxon>
        <taxon>Bacillati</taxon>
        <taxon>Actinomycetota</taxon>
        <taxon>Actinomycetes</taxon>
        <taxon>Streptosporangiales</taxon>
        <taxon>Streptosporangiaceae</taxon>
        <taxon>Nonomuraea</taxon>
    </lineage>
</organism>
<feature type="compositionally biased region" description="Polar residues" evidence="1">
    <location>
        <begin position="729"/>
        <end position="739"/>
    </location>
</feature>
<accession>A0A7Y6M986</accession>
<keyword evidence="2" id="KW-0812">Transmembrane</keyword>
<feature type="compositionally biased region" description="Basic and acidic residues" evidence="1">
    <location>
        <begin position="592"/>
        <end position="612"/>
    </location>
</feature>
<gene>
    <name evidence="3" type="ORF">HTZ77_43375</name>
</gene>
<keyword evidence="2" id="KW-1133">Transmembrane helix</keyword>
<proteinExistence type="predicted"/>
<dbReference type="Proteomes" id="UP000586042">
    <property type="component" value="Unassembled WGS sequence"/>
</dbReference>
<protein>
    <submittedName>
        <fullName evidence="3">Uncharacterized protein</fullName>
    </submittedName>
</protein>
<evidence type="ECO:0000256" key="1">
    <source>
        <dbReference type="SAM" id="MobiDB-lite"/>
    </source>
</evidence>
<name>A0A7Y6M986_9ACTN</name>
<feature type="region of interest" description="Disordered" evidence="1">
    <location>
        <begin position="315"/>
        <end position="821"/>
    </location>
</feature>